<dbReference type="OrthoDB" id="9826273at2"/>
<dbReference type="RefSeq" id="WP_143033547.1">
    <property type="nucleotide sequence ID" value="NZ_CP061501.1"/>
</dbReference>
<proteinExistence type="predicted"/>
<sequence>MRLMLPAVWNAARYQMDNAGGGTGGPWTDPFDNPSGTVLWSRWINGSTAGTAKDNCALWSNRVGFSGATSACEWRTNAGAGRVNVELLNWEALTAGPMIVRMRCKVETQTVPKVWLLLNTIFVNPLWELCVDITPDGTAPAARIGHHSTHWSDVWVEEHPAYPGWMFIKARLNLTGAPDVDGSFTVHMTDSNDGDELFPLDNLTVIRVQDLTIEPV</sequence>
<name>A0A1H3E2P0_9RHOB</name>
<accession>A0A1H3E2P0</accession>
<dbReference type="AlphaFoldDB" id="A0A1H3E2P0"/>
<keyword evidence="2" id="KW-1185">Reference proteome</keyword>
<reference evidence="1 2" key="1">
    <citation type="submission" date="2016-10" db="EMBL/GenBank/DDBJ databases">
        <authorList>
            <person name="de Groot N.N."/>
        </authorList>
    </citation>
    <scope>NUCLEOTIDE SEQUENCE [LARGE SCALE GENOMIC DNA]</scope>
    <source>
        <strain evidence="1 2">CGMCC 1.8894</strain>
    </source>
</reference>
<organism evidence="1 2">
    <name type="scientific">Roseicitreum antarcticum</name>
    <dbReference type="NCBI Taxonomy" id="564137"/>
    <lineage>
        <taxon>Bacteria</taxon>
        <taxon>Pseudomonadati</taxon>
        <taxon>Pseudomonadota</taxon>
        <taxon>Alphaproteobacteria</taxon>
        <taxon>Rhodobacterales</taxon>
        <taxon>Paracoccaceae</taxon>
        <taxon>Roseicitreum</taxon>
    </lineage>
</organism>
<dbReference type="STRING" id="564137.SAMN04488238_11736"/>
<dbReference type="EMBL" id="FNOM01000017">
    <property type="protein sequence ID" value="SDX72890.1"/>
    <property type="molecule type" value="Genomic_DNA"/>
</dbReference>
<evidence type="ECO:0000313" key="2">
    <source>
        <dbReference type="Proteomes" id="UP000198539"/>
    </source>
</evidence>
<protein>
    <submittedName>
        <fullName evidence="1">Uncharacterized protein</fullName>
    </submittedName>
</protein>
<dbReference type="Proteomes" id="UP000198539">
    <property type="component" value="Unassembled WGS sequence"/>
</dbReference>
<evidence type="ECO:0000313" key="1">
    <source>
        <dbReference type="EMBL" id="SDX72890.1"/>
    </source>
</evidence>
<gene>
    <name evidence="1" type="ORF">SAMN04488238_11736</name>
</gene>